<dbReference type="Proteomes" id="UP000265520">
    <property type="component" value="Unassembled WGS sequence"/>
</dbReference>
<dbReference type="PANTHER" id="PTHR31790:SF526">
    <property type="entry name" value="OS12G0618150 PROTEIN"/>
    <property type="match status" value="1"/>
</dbReference>
<feature type="non-terminal residue" evidence="2">
    <location>
        <position position="1"/>
    </location>
</feature>
<feature type="domain" description="F-box associated beta-propeller type 1" evidence="1">
    <location>
        <begin position="36"/>
        <end position="178"/>
    </location>
</feature>
<keyword evidence="3" id="KW-1185">Reference proteome</keyword>
<name>A0A392NJQ7_9FABA</name>
<dbReference type="InterPro" id="IPR017451">
    <property type="entry name" value="F-box-assoc_interact_dom"/>
</dbReference>
<organism evidence="2 3">
    <name type="scientific">Trifolium medium</name>
    <dbReference type="NCBI Taxonomy" id="97028"/>
    <lineage>
        <taxon>Eukaryota</taxon>
        <taxon>Viridiplantae</taxon>
        <taxon>Streptophyta</taxon>
        <taxon>Embryophyta</taxon>
        <taxon>Tracheophyta</taxon>
        <taxon>Spermatophyta</taxon>
        <taxon>Magnoliopsida</taxon>
        <taxon>eudicotyledons</taxon>
        <taxon>Gunneridae</taxon>
        <taxon>Pentapetalae</taxon>
        <taxon>rosids</taxon>
        <taxon>fabids</taxon>
        <taxon>Fabales</taxon>
        <taxon>Fabaceae</taxon>
        <taxon>Papilionoideae</taxon>
        <taxon>50 kb inversion clade</taxon>
        <taxon>NPAAA clade</taxon>
        <taxon>Hologalegina</taxon>
        <taxon>IRL clade</taxon>
        <taxon>Trifolieae</taxon>
        <taxon>Trifolium</taxon>
    </lineage>
</organism>
<proteinExistence type="predicted"/>
<comment type="caution">
    <text evidence="2">The sequence shown here is derived from an EMBL/GenBank/DDBJ whole genome shotgun (WGS) entry which is preliminary data.</text>
</comment>
<dbReference type="AlphaFoldDB" id="A0A392NJQ7"/>
<dbReference type="InterPro" id="IPR006527">
    <property type="entry name" value="F-box-assoc_dom_typ1"/>
</dbReference>
<evidence type="ECO:0000313" key="3">
    <source>
        <dbReference type="Proteomes" id="UP000265520"/>
    </source>
</evidence>
<dbReference type="EMBL" id="LXQA010040929">
    <property type="protein sequence ID" value="MCH99651.1"/>
    <property type="molecule type" value="Genomic_DNA"/>
</dbReference>
<dbReference type="InterPro" id="IPR052361">
    <property type="entry name" value="F-box_domain"/>
</dbReference>
<reference evidence="2 3" key="1">
    <citation type="journal article" date="2018" name="Front. Plant Sci.">
        <title>Red Clover (Trifolium pratense) and Zigzag Clover (T. medium) - A Picture of Genomic Similarities and Differences.</title>
        <authorList>
            <person name="Dluhosova J."/>
            <person name="Istvanek J."/>
            <person name="Nedelnik J."/>
            <person name="Repkova J."/>
        </authorList>
    </citation>
    <scope>NUCLEOTIDE SEQUENCE [LARGE SCALE GENOMIC DNA]</scope>
    <source>
        <strain evidence="3">cv. 10/8</strain>
        <tissue evidence="2">Leaf</tissue>
    </source>
</reference>
<sequence length="252" mass="29476">SERFLNNDLNNDRASFNINFSVPKSTSPSIIKGANSYFHFDGFGYDQSRDDYLIVVLSHDPTIVSLYLEFFSFRDNTWKAIEGTRFPYTVNYSKGMLYNEAIHWLSFRHDLQKNVIVVFDLMERKLLFINLPDDFNLEYQSRGLWVFGEHLSFWAMDYNNGRFEIWVMKEYKVHSSWTIIGLPLHPITNRYLCPMYCTKNGDIIGISGISSLVKYNDKGQLLRHRSFSNNPPEEVIMYTESLLSLPGDNEQV</sequence>
<evidence type="ECO:0000259" key="1">
    <source>
        <dbReference type="Pfam" id="PF07734"/>
    </source>
</evidence>
<accession>A0A392NJQ7</accession>
<dbReference type="Pfam" id="PF07734">
    <property type="entry name" value="FBA_1"/>
    <property type="match status" value="1"/>
</dbReference>
<dbReference type="NCBIfam" id="TIGR01640">
    <property type="entry name" value="F_box_assoc_1"/>
    <property type="match status" value="1"/>
</dbReference>
<protein>
    <submittedName>
        <fullName evidence="2">F-box protein</fullName>
    </submittedName>
</protein>
<dbReference type="PANTHER" id="PTHR31790">
    <property type="entry name" value="OS02G0783600 PROTEIN"/>
    <property type="match status" value="1"/>
</dbReference>
<evidence type="ECO:0000313" key="2">
    <source>
        <dbReference type="EMBL" id="MCH99651.1"/>
    </source>
</evidence>